<proteinExistence type="predicted"/>
<name>A0ABV4TJN7_9FLAO</name>
<sequence>MDDTLSIIINTLDGKKIDIYITPKDLVRVLNTYSEESTPLGWFDR</sequence>
<evidence type="ECO:0000313" key="1">
    <source>
        <dbReference type="EMBL" id="MFA9194319.1"/>
    </source>
</evidence>
<comment type="caution">
    <text evidence="1">The sequence shown here is derived from an EMBL/GenBank/DDBJ whole genome shotgun (WGS) entry which is preliminary data.</text>
</comment>
<accession>A0ABV4TJN7</accession>
<gene>
    <name evidence="1" type="ORF">AAGV33_07865</name>
</gene>
<dbReference type="RefSeq" id="WP_373391423.1">
    <property type="nucleotide sequence ID" value="NZ_JBCFQK010000009.1"/>
</dbReference>
<reference evidence="1 2" key="1">
    <citation type="submission" date="2024-04" db="EMBL/GenBank/DDBJ databases">
        <title>New Clade of Flavobacterium.</title>
        <authorList>
            <person name="Matos L."/>
            <person name="Proenca D.N."/>
            <person name="Fransisco R.M."/>
            <person name="Chung A.P."/>
            <person name="Maccario L."/>
            <person name="Sorensen S.J."/>
            <person name="Morais P.V."/>
        </authorList>
    </citation>
    <scope>NUCLEOTIDE SEQUENCE [LARGE SCALE GENOMIC DNA]</scope>
    <source>
        <strain evidence="1 2">FBOR7N2.3</strain>
    </source>
</reference>
<dbReference type="Proteomes" id="UP001574170">
    <property type="component" value="Unassembled WGS sequence"/>
</dbReference>
<keyword evidence="2" id="KW-1185">Reference proteome</keyword>
<organism evidence="1 2">
    <name type="scientific">Flavobacterium magnesitis</name>
    <dbReference type="NCBI Taxonomy" id="3138077"/>
    <lineage>
        <taxon>Bacteria</taxon>
        <taxon>Pseudomonadati</taxon>
        <taxon>Bacteroidota</taxon>
        <taxon>Flavobacteriia</taxon>
        <taxon>Flavobacteriales</taxon>
        <taxon>Flavobacteriaceae</taxon>
        <taxon>Flavobacterium</taxon>
    </lineage>
</organism>
<protein>
    <submittedName>
        <fullName evidence="1">Uncharacterized protein</fullName>
    </submittedName>
</protein>
<evidence type="ECO:0000313" key="2">
    <source>
        <dbReference type="Proteomes" id="UP001574170"/>
    </source>
</evidence>
<dbReference type="EMBL" id="JBCFQK010000009">
    <property type="protein sequence ID" value="MFA9194319.1"/>
    <property type="molecule type" value="Genomic_DNA"/>
</dbReference>